<dbReference type="InterPro" id="IPR035992">
    <property type="entry name" value="Ricin_B-like_lectins"/>
</dbReference>
<feature type="domain" description="Glycosyl hydrolase family 30 TIM-barrel" evidence="5">
    <location>
        <begin position="47"/>
        <end position="396"/>
    </location>
</feature>
<evidence type="ECO:0000259" key="4">
    <source>
        <dbReference type="Pfam" id="PF00652"/>
    </source>
</evidence>
<dbReference type="InterPro" id="IPR001139">
    <property type="entry name" value="Glyco_hydro_30"/>
</dbReference>
<protein>
    <recommendedName>
        <fullName evidence="9">Ricin B lectin domain-containing protein</fullName>
    </recommendedName>
</protein>
<dbReference type="GO" id="GO:0006680">
    <property type="term" value="P:glucosylceramide catabolic process"/>
    <property type="evidence" value="ECO:0007669"/>
    <property type="project" value="TreeGrafter"/>
</dbReference>
<dbReference type="Pfam" id="PF17189">
    <property type="entry name" value="Glyco_hydro_30C"/>
    <property type="match status" value="1"/>
</dbReference>
<evidence type="ECO:0000256" key="2">
    <source>
        <dbReference type="ARBA" id="ARBA00022729"/>
    </source>
</evidence>
<dbReference type="InterPro" id="IPR033453">
    <property type="entry name" value="Glyco_hydro_30_TIM-barrel"/>
</dbReference>
<evidence type="ECO:0000313" key="8">
    <source>
        <dbReference type="Proteomes" id="UP000053237"/>
    </source>
</evidence>
<dbReference type="GO" id="GO:0016020">
    <property type="term" value="C:membrane"/>
    <property type="evidence" value="ECO:0007669"/>
    <property type="project" value="GOC"/>
</dbReference>
<keyword evidence="2" id="KW-0732">Signal</keyword>
<dbReference type="EMBL" id="CAIX01000010">
    <property type="protein sequence ID" value="CCI40616.1"/>
    <property type="molecule type" value="Genomic_DNA"/>
</dbReference>
<organism evidence="7 8">
    <name type="scientific">Albugo candida</name>
    <dbReference type="NCBI Taxonomy" id="65357"/>
    <lineage>
        <taxon>Eukaryota</taxon>
        <taxon>Sar</taxon>
        <taxon>Stramenopiles</taxon>
        <taxon>Oomycota</taxon>
        <taxon>Peronosporomycetes</taxon>
        <taxon>Albuginales</taxon>
        <taxon>Albuginaceae</taxon>
        <taxon>Albugo</taxon>
    </lineage>
</organism>
<dbReference type="AlphaFoldDB" id="A0A024G228"/>
<name>A0A024G228_9STRA</name>
<evidence type="ECO:0000259" key="6">
    <source>
        <dbReference type="Pfam" id="PF17189"/>
    </source>
</evidence>
<dbReference type="InterPro" id="IPR013780">
    <property type="entry name" value="Glyco_hydro_b"/>
</dbReference>
<dbReference type="SUPFAM" id="SSF50370">
    <property type="entry name" value="Ricin B-like lectins"/>
    <property type="match status" value="1"/>
</dbReference>
<dbReference type="STRING" id="65357.A0A024G228"/>
<dbReference type="Gene3D" id="2.80.10.50">
    <property type="match status" value="1"/>
</dbReference>
<proteinExistence type="inferred from homology"/>
<keyword evidence="8" id="KW-1185">Reference proteome</keyword>
<dbReference type="Gene3D" id="2.60.40.1180">
    <property type="entry name" value="Golgi alpha-mannosidase II"/>
    <property type="match status" value="1"/>
</dbReference>
<sequence length="598" mass="68089">MYQTSYHDNVLEPMQLMPTIAWTQMDNSDTEQKSRVVVDANIRHQEILGFGGAFTEAASMLYGKLPQEKKDEILKLLFGPDGLHFHLNRVPIGSCDFSVSSYSFNNVSGDVEMKHFDTGVVRDTEWIIPFIKDAMNMNPSIHLFASPWSPPPWMKQSQAGYIADFNGSAKPNGLNPDYRSAWANYLVAWIRAYANKGIKFWGMTLQNEPLFAAPWEACAYVAETQADFLVNYLGPLMRNNFPDLNLMIYDHNLDYLLDWVVKVFRFPGAKAFVNAIAAHWYTSDTKLDGAMYLDRLNDTYHAADGRMLLFSESCNCPGVARGSEAWYRAHRYAHSIHTVLYYNWQGWVDWNLMLNEKGGPNHAGNLCDAPIIVSEADNDFYIQPLYYALKHYSKFISPKSVRVKAIMQAQFKNPGMPQLITGYSVVLNFCDKSSRQAIERTADDKLQITDTDMCIESINRDDQGFQVELVSCKESRHPWTFDGDFIKSDGQCLSLNHGSIENDVRLMMSRCEKADASYQRWYFENGNMRSFASVPEEAQCVTAGWAFLRATAFQRPDEKIVLVIINANTEEATLTLQYQDKMAQVSVPASAFQTLVWK</sequence>
<dbReference type="PANTHER" id="PTHR11069">
    <property type="entry name" value="GLUCOSYLCERAMIDASE"/>
    <property type="match status" value="1"/>
</dbReference>
<feature type="domain" description="Glycosyl hydrolase family 30 beta sandwich" evidence="6">
    <location>
        <begin position="548"/>
        <end position="595"/>
    </location>
</feature>
<dbReference type="PRINTS" id="PR00843">
    <property type="entry name" value="GLHYDRLASE30"/>
</dbReference>
<evidence type="ECO:0000313" key="7">
    <source>
        <dbReference type="EMBL" id="CCI40616.1"/>
    </source>
</evidence>
<dbReference type="GO" id="GO:0004348">
    <property type="term" value="F:glucosylceramidase activity"/>
    <property type="evidence" value="ECO:0007669"/>
    <property type="project" value="InterPro"/>
</dbReference>
<feature type="domain" description="Ricin B lectin" evidence="4">
    <location>
        <begin position="422"/>
        <end position="521"/>
    </location>
</feature>
<dbReference type="Proteomes" id="UP000053237">
    <property type="component" value="Unassembled WGS sequence"/>
</dbReference>
<dbReference type="PROSITE" id="PS50231">
    <property type="entry name" value="RICIN_B_LECTIN"/>
    <property type="match status" value="1"/>
</dbReference>
<dbReference type="PANTHER" id="PTHR11069:SF23">
    <property type="entry name" value="LYSOSOMAL ACID GLUCOSYLCERAMIDASE"/>
    <property type="match status" value="1"/>
</dbReference>
<comment type="caution">
    <text evidence="7">The sequence shown here is derived from an EMBL/GenBank/DDBJ whole genome shotgun (WGS) entry which is preliminary data.</text>
</comment>
<gene>
    <name evidence="7" type="ORF">BN9_014000</name>
</gene>
<evidence type="ECO:0000256" key="1">
    <source>
        <dbReference type="ARBA" id="ARBA00005382"/>
    </source>
</evidence>
<dbReference type="InParanoid" id="A0A024G228"/>
<evidence type="ECO:0000259" key="5">
    <source>
        <dbReference type="Pfam" id="PF02055"/>
    </source>
</evidence>
<evidence type="ECO:0008006" key="9">
    <source>
        <dbReference type="Google" id="ProtNLM"/>
    </source>
</evidence>
<dbReference type="SUPFAM" id="SSF51445">
    <property type="entry name" value="(Trans)glycosidases"/>
    <property type="match status" value="1"/>
</dbReference>
<dbReference type="InterPro" id="IPR000772">
    <property type="entry name" value="Ricin_B_lectin"/>
</dbReference>
<comment type="similarity">
    <text evidence="1">Belongs to the glycosyl hydrolase 30 family.</text>
</comment>
<dbReference type="Pfam" id="PF02055">
    <property type="entry name" value="Glyco_hydro_30"/>
    <property type="match status" value="1"/>
</dbReference>
<reference evidence="7 8" key="1">
    <citation type="submission" date="2012-05" db="EMBL/GenBank/DDBJ databases">
        <title>Recombination and specialization in a pathogen metapopulation.</title>
        <authorList>
            <person name="Gardiner A."/>
            <person name="Kemen E."/>
            <person name="Schultz-Larsen T."/>
            <person name="MacLean D."/>
            <person name="Van Oosterhout C."/>
            <person name="Jones J.D.G."/>
        </authorList>
    </citation>
    <scope>NUCLEOTIDE SEQUENCE [LARGE SCALE GENOMIC DNA]</scope>
    <source>
        <strain evidence="7 8">Ac Nc2</strain>
    </source>
</reference>
<dbReference type="InterPro" id="IPR033452">
    <property type="entry name" value="GH30_C"/>
</dbReference>
<accession>A0A024G228</accession>
<dbReference type="Pfam" id="PF00652">
    <property type="entry name" value="Ricin_B_lectin"/>
    <property type="match status" value="1"/>
</dbReference>
<dbReference type="InterPro" id="IPR017853">
    <property type="entry name" value="GH"/>
</dbReference>
<dbReference type="OrthoDB" id="2160638at2759"/>
<keyword evidence="3" id="KW-0378">Hydrolase</keyword>
<evidence type="ECO:0000256" key="3">
    <source>
        <dbReference type="ARBA" id="ARBA00022801"/>
    </source>
</evidence>
<dbReference type="Gene3D" id="3.20.20.80">
    <property type="entry name" value="Glycosidases"/>
    <property type="match status" value="1"/>
</dbReference>